<name>A0ABV3X387_9FIRM</name>
<protein>
    <submittedName>
        <fullName evidence="3">HD-GYP domain-containing protein</fullName>
        <ecNumber evidence="3">3.1.4.-</ecNumber>
    </submittedName>
</protein>
<dbReference type="InterPro" id="IPR037522">
    <property type="entry name" value="HD_GYP_dom"/>
</dbReference>
<keyword evidence="4" id="KW-1185">Reference proteome</keyword>
<evidence type="ECO:0000313" key="3">
    <source>
        <dbReference type="EMBL" id="MEX5284661.1"/>
    </source>
</evidence>
<dbReference type="SMART" id="SM00471">
    <property type="entry name" value="HDc"/>
    <property type="match status" value="1"/>
</dbReference>
<dbReference type="SUPFAM" id="SSF109604">
    <property type="entry name" value="HD-domain/PDEase-like"/>
    <property type="match status" value="1"/>
</dbReference>
<evidence type="ECO:0000256" key="1">
    <source>
        <dbReference type="SAM" id="MobiDB-lite"/>
    </source>
</evidence>
<dbReference type="PANTHER" id="PTHR43155">
    <property type="entry name" value="CYCLIC DI-GMP PHOSPHODIESTERASE PA4108-RELATED"/>
    <property type="match status" value="1"/>
</dbReference>
<dbReference type="RefSeq" id="WP_368846392.1">
    <property type="nucleotide sequence ID" value="NZ_CP194411.1"/>
</dbReference>
<sequence length="403" mass="45431">MIRLKPNQLKSGMIPAQSIFNEKGAAFLTRGTPLTERYIYHLHQLEVPELHVTSLSPDFQLKPPPDIIEEHTRVQAVDNVASTFQQAEETGEFRMNLLEKCADVLVKDIMSNRKNLVQITDIRLHDSYTFSHSVNVAVLSAMLGSLRGYSKSQLQSITLGGLLHDIGKIAVPPRILNKPGALTADEFKIIRCHPAEGRKILKELQSPMASLLAIIACQHHEHIDGSGYPYHIKGKSIHPYSRITAIADVYDALTSVRPYKKSYKPNIVYQMMMKNSPGHFDMELLRLFFDNVAVYPVGTVMRTELGYAIVKKVIFGHTRAPIVIVFADKNGKILKKHFGLNLAHCRRNVIQYVMDDVELLNFIRSTGVDPAIYLDSDMRAKKRHREAPAKKDPKQPSEKPPTP</sequence>
<dbReference type="Pfam" id="PF13487">
    <property type="entry name" value="HD_5"/>
    <property type="match status" value="1"/>
</dbReference>
<dbReference type="EC" id="3.1.4.-" evidence="3"/>
<dbReference type="CDD" id="cd00077">
    <property type="entry name" value="HDc"/>
    <property type="match status" value="1"/>
</dbReference>
<organism evidence="3 4">
    <name type="scientific">Selenomonas sputigena</name>
    <dbReference type="NCBI Taxonomy" id="69823"/>
    <lineage>
        <taxon>Bacteria</taxon>
        <taxon>Bacillati</taxon>
        <taxon>Bacillota</taxon>
        <taxon>Negativicutes</taxon>
        <taxon>Selenomonadales</taxon>
        <taxon>Selenomonadaceae</taxon>
        <taxon>Selenomonas</taxon>
    </lineage>
</organism>
<dbReference type="Gene3D" id="1.10.3210.10">
    <property type="entry name" value="Hypothetical protein af1432"/>
    <property type="match status" value="1"/>
</dbReference>
<comment type="caution">
    <text evidence="3">The sequence shown here is derived from an EMBL/GenBank/DDBJ whole genome shotgun (WGS) entry which is preliminary data.</text>
</comment>
<evidence type="ECO:0000313" key="4">
    <source>
        <dbReference type="Proteomes" id="UP001559623"/>
    </source>
</evidence>
<reference evidence="3 4" key="1">
    <citation type="submission" date="2023-04" db="EMBL/GenBank/DDBJ databases">
        <title>Genome Sequence of Selenomonas sputigena ATCC 33150.</title>
        <authorList>
            <person name="Miller D.P."/>
            <person name="Anvari S."/>
            <person name="Polson S.W."/>
            <person name="Macdonald M."/>
            <person name="Mcdowell J.V."/>
        </authorList>
    </citation>
    <scope>NUCLEOTIDE SEQUENCE [LARGE SCALE GENOMIC DNA]</scope>
    <source>
        <strain evidence="3 4">ATCC 33150</strain>
    </source>
</reference>
<proteinExistence type="predicted"/>
<evidence type="ECO:0000259" key="2">
    <source>
        <dbReference type="PROSITE" id="PS51832"/>
    </source>
</evidence>
<dbReference type="PROSITE" id="PS51832">
    <property type="entry name" value="HD_GYP"/>
    <property type="match status" value="1"/>
</dbReference>
<feature type="compositionally biased region" description="Basic and acidic residues" evidence="1">
    <location>
        <begin position="386"/>
        <end position="397"/>
    </location>
</feature>
<dbReference type="InterPro" id="IPR003607">
    <property type="entry name" value="HD/PDEase_dom"/>
</dbReference>
<dbReference type="Proteomes" id="UP001559623">
    <property type="component" value="Unassembled WGS sequence"/>
</dbReference>
<feature type="domain" description="HD-GYP" evidence="2">
    <location>
        <begin position="107"/>
        <end position="304"/>
    </location>
</feature>
<dbReference type="PANTHER" id="PTHR43155:SF2">
    <property type="entry name" value="CYCLIC DI-GMP PHOSPHODIESTERASE PA4108"/>
    <property type="match status" value="1"/>
</dbReference>
<feature type="region of interest" description="Disordered" evidence="1">
    <location>
        <begin position="379"/>
        <end position="403"/>
    </location>
</feature>
<keyword evidence="3" id="KW-0378">Hydrolase</keyword>
<gene>
    <name evidence="3" type="ORF">QCO44_03265</name>
</gene>
<accession>A0ABV3X387</accession>
<dbReference type="GO" id="GO:0016787">
    <property type="term" value="F:hydrolase activity"/>
    <property type="evidence" value="ECO:0007669"/>
    <property type="project" value="UniProtKB-KW"/>
</dbReference>
<dbReference type="EMBL" id="JARVLH010000002">
    <property type="protein sequence ID" value="MEX5284661.1"/>
    <property type="molecule type" value="Genomic_DNA"/>
</dbReference>